<feature type="transmembrane region" description="Helical" evidence="1">
    <location>
        <begin position="213"/>
        <end position="239"/>
    </location>
</feature>
<dbReference type="EMBL" id="SNWM01000001">
    <property type="protein sequence ID" value="TDO24766.1"/>
    <property type="molecule type" value="Genomic_DNA"/>
</dbReference>
<dbReference type="PANTHER" id="PTHR16214">
    <property type="entry name" value="TRANSMEMBRANE PROTEIN 260"/>
    <property type="match status" value="1"/>
</dbReference>
<dbReference type="InterPro" id="IPR052724">
    <property type="entry name" value="GT117_domain-containing"/>
</dbReference>
<feature type="transmembrane region" description="Helical" evidence="1">
    <location>
        <begin position="85"/>
        <end position="107"/>
    </location>
</feature>
<feature type="transmembrane region" description="Helical" evidence="1">
    <location>
        <begin position="536"/>
        <end position="556"/>
    </location>
</feature>
<reference evidence="2 3" key="1">
    <citation type="submission" date="2019-03" db="EMBL/GenBank/DDBJ databases">
        <title>Genomic Encyclopedia of Archaeal and Bacterial Type Strains, Phase II (KMG-II): from individual species to whole genera.</title>
        <authorList>
            <person name="Goeker M."/>
        </authorList>
    </citation>
    <scope>NUCLEOTIDE SEQUENCE [LARGE SCALE GENOMIC DNA]</scope>
    <source>
        <strain evidence="2 3">DSM 19034</strain>
    </source>
</reference>
<feature type="transmembrane region" description="Helical" evidence="1">
    <location>
        <begin position="56"/>
        <end position="78"/>
    </location>
</feature>
<feature type="transmembrane region" description="Helical" evidence="1">
    <location>
        <begin position="144"/>
        <end position="160"/>
    </location>
</feature>
<keyword evidence="3" id="KW-1185">Reference proteome</keyword>
<feature type="transmembrane region" description="Helical" evidence="1">
    <location>
        <begin position="113"/>
        <end position="132"/>
    </location>
</feature>
<gene>
    <name evidence="2" type="ORF">CLV32_1059</name>
</gene>
<organism evidence="2 3">
    <name type="scientific">Pedobacter duraquae</name>
    <dbReference type="NCBI Taxonomy" id="425511"/>
    <lineage>
        <taxon>Bacteria</taxon>
        <taxon>Pseudomonadati</taxon>
        <taxon>Bacteroidota</taxon>
        <taxon>Sphingobacteriia</taxon>
        <taxon>Sphingobacteriales</taxon>
        <taxon>Sphingobacteriaceae</taxon>
        <taxon>Pedobacter</taxon>
    </lineage>
</organism>
<feature type="transmembrane region" description="Helical" evidence="1">
    <location>
        <begin position="284"/>
        <end position="305"/>
    </location>
</feature>
<dbReference type="RefSeq" id="WP_133553037.1">
    <property type="nucleotide sequence ID" value="NZ_SNWM01000001.1"/>
</dbReference>
<feature type="transmembrane region" description="Helical" evidence="1">
    <location>
        <begin position="563"/>
        <end position="585"/>
    </location>
</feature>
<feature type="transmembrane region" description="Helical" evidence="1">
    <location>
        <begin position="251"/>
        <end position="272"/>
    </location>
</feature>
<comment type="caution">
    <text evidence="2">The sequence shown here is derived from an EMBL/GenBank/DDBJ whole genome shotgun (WGS) entry which is preliminary data.</text>
</comment>
<evidence type="ECO:0000313" key="3">
    <source>
        <dbReference type="Proteomes" id="UP000295499"/>
    </source>
</evidence>
<sequence length="993" mass="111497">MKQYLRINNLVGFFVFVIAVVSYWRTMEPTVSFWDCGEFISAAYKLEVGHQPGAPLFLMIGKLFSLMALGNTAGVAYWVNFSAVLASAATVMFLFWTITALALRIYVHQLNGKTIAGIIAAGVVGALAFAYSDTFWFSAVESEVYALSSLFTAVTFWAILKWERELDNRWLVFIAYLIGLSIGVHLLSLLAIPAVVLVYYFKTTANTTLSGTIKALFIGSALVGLVQFVIIQYVVLFAAKADLFFTNTMHFSMGIGAFLFLGILVAAIAYGIHYAIKRNMFRLNLALTCLTCVLFGFSSYFLILIRANAKPTINLSNPDNAFGLYNYLGRTNYEGAPLLYGNTFDAKQISIKETGTNYKKDNDKYVETGKNYSSVYDKNMLFPRLYSTKPAHVSFYKQWLNLGETAGPSFLQNLEFFTSYQMGFMYWRYFLWNFAGRQDDVQGTGDQKNGNWITGIRPLDQLRLGKQSALPLSIAANEGNHTFYGLPLILGIAGLLFLYRKQRKEFLVISVLFFCTGLAIIIVLNQDPLQVRERDYAYPGSFYAFAICIGFGVLALKELLSRYTNATAGLVAASVFALFAGPVLMGSKGWADHDRSAKTTALTWAKNYLNSCAKDAILFTNADNDTYPLWYAQEVEGIRTDVRVICLQFLADADFINQMKKQSYLSAPLPITMHQNTYKTGTRDYMPYVDYGLTDSVELSDILAVLTSDNKADQVEMNDGSFSNFLPAHKFKMTIDKDLILKTGTLKATEKGQIADVMEWEFGKTYAGKSDLTMFDILVHNNWKRPVYFATSVSQDTYLGLDKYLYLEGYAYRLLPLKPVEGEKTEHTHSSVMYNNMVSKMDFSDFKKTAYLDPESRRVLESTWNLTNTLAANLHASGNSQAAANLLIKSVKELPLRNYGISDTLNRIYTVENLYQNKQHAAAKALAADTARFIDQELNYIVSLDPIRKSKYLNEVRIGMYVLNGLDQITAAYKDDALNASIKSRFNNYKALL</sequence>
<evidence type="ECO:0000256" key="1">
    <source>
        <dbReference type="SAM" id="Phobius"/>
    </source>
</evidence>
<accession>A0A4R6IS29</accession>
<name>A0A4R6IS29_9SPHI</name>
<protein>
    <submittedName>
        <fullName evidence="2">Uncharacterized protein DUF2723</fullName>
    </submittedName>
</protein>
<feature type="transmembrane region" description="Helical" evidence="1">
    <location>
        <begin position="506"/>
        <end position="524"/>
    </location>
</feature>
<keyword evidence="1" id="KW-0812">Transmembrane</keyword>
<dbReference type="Proteomes" id="UP000295499">
    <property type="component" value="Unassembled WGS sequence"/>
</dbReference>
<keyword evidence="1" id="KW-1133">Transmembrane helix</keyword>
<feature type="transmembrane region" description="Helical" evidence="1">
    <location>
        <begin position="481"/>
        <end position="499"/>
    </location>
</feature>
<proteinExistence type="predicted"/>
<dbReference type="InterPro" id="IPR021280">
    <property type="entry name" value="TMEM260-like"/>
</dbReference>
<dbReference type="Pfam" id="PF11028">
    <property type="entry name" value="TMEM260-like"/>
    <property type="match status" value="1"/>
</dbReference>
<evidence type="ECO:0000313" key="2">
    <source>
        <dbReference type="EMBL" id="TDO24766.1"/>
    </source>
</evidence>
<feature type="transmembrane region" description="Helical" evidence="1">
    <location>
        <begin position="172"/>
        <end position="201"/>
    </location>
</feature>
<keyword evidence="1" id="KW-0472">Membrane</keyword>
<dbReference type="OrthoDB" id="9807602at2"/>
<dbReference type="PANTHER" id="PTHR16214:SF3">
    <property type="entry name" value="TRANSMEMBRANE PROTEIN 260"/>
    <property type="match status" value="1"/>
</dbReference>
<feature type="transmembrane region" description="Helical" evidence="1">
    <location>
        <begin position="7"/>
        <end position="24"/>
    </location>
</feature>
<dbReference type="AlphaFoldDB" id="A0A4R6IS29"/>